<evidence type="ECO:0000259" key="8">
    <source>
        <dbReference type="PROSITE" id="PS50928"/>
    </source>
</evidence>
<comment type="similarity">
    <text evidence="7">Belongs to the binding-protein-dependent transport system permease family.</text>
</comment>
<evidence type="ECO:0000313" key="9">
    <source>
        <dbReference type="EMBL" id="SPF57005.1"/>
    </source>
</evidence>
<sequence>MATYLLKTLLKALVVVLGVSLLVFVLTRSIGNPVNTMLPLGASMAERARLTHQLGLDKPLLAQLGDYVVGVAQGNFGESWWQQESALTVALRPLPFTIELSGIAVVISLVFAIPLGILSALKPRSLLDKVASTSSMLGICVPNFWLGLILILIFSNLLHWFPTSGTGGWQYWVLR</sequence>
<feature type="transmembrane region" description="Helical" evidence="7">
    <location>
        <begin position="12"/>
        <end position="31"/>
    </location>
</feature>
<dbReference type="Proteomes" id="UP000238916">
    <property type="component" value="Unassembled WGS sequence"/>
</dbReference>
<proteinExistence type="inferred from homology"/>
<feature type="transmembrane region" description="Helical" evidence="7">
    <location>
        <begin position="133"/>
        <end position="154"/>
    </location>
</feature>
<dbReference type="OrthoDB" id="9769919at2"/>
<keyword evidence="2 7" id="KW-0813">Transport</keyword>
<dbReference type="PANTHER" id="PTHR43163">
    <property type="entry name" value="DIPEPTIDE TRANSPORT SYSTEM PERMEASE PROTEIN DPPB-RELATED"/>
    <property type="match status" value="1"/>
</dbReference>
<evidence type="ECO:0000256" key="6">
    <source>
        <dbReference type="ARBA" id="ARBA00023136"/>
    </source>
</evidence>
<feature type="transmembrane region" description="Helical" evidence="7">
    <location>
        <begin position="100"/>
        <end position="121"/>
    </location>
</feature>
<keyword evidence="3" id="KW-1003">Cell membrane</keyword>
<dbReference type="InterPro" id="IPR045621">
    <property type="entry name" value="BPD_transp_1_N"/>
</dbReference>
<evidence type="ECO:0000256" key="5">
    <source>
        <dbReference type="ARBA" id="ARBA00022989"/>
    </source>
</evidence>
<name>A0A2U3LYI8_9FIRM</name>
<gene>
    <name evidence="9" type="ORF">SBF1_990007</name>
</gene>
<dbReference type="CDD" id="cd06261">
    <property type="entry name" value="TM_PBP2"/>
    <property type="match status" value="1"/>
</dbReference>
<keyword evidence="4 7" id="KW-0812">Transmembrane</keyword>
<dbReference type="SUPFAM" id="SSF161098">
    <property type="entry name" value="MetI-like"/>
    <property type="match status" value="1"/>
</dbReference>
<evidence type="ECO:0000256" key="3">
    <source>
        <dbReference type="ARBA" id="ARBA00022475"/>
    </source>
</evidence>
<reference evidence="10" key="1">
    <citation type="submission" date="2018-02" db="EMBL/GenBank/DDBJ databases">
        <authorList>
            <person name="Hausmann B."/>
        </authorList>
    </citation>
    <scope>NUCLEOTIDE SEQUENCE [LARGE SCALE GENOMIC DNA]</scope>
    <source>
        <strain evidence="10">Peat soil MAG SbF1</strain>
    </source>
</reference>
<dbReference type="InterPro" id="IPR000515">
    <property type="entry name" value="MetI-like"/>
</dbReference>
<dbReference type="Gene3D" id="1.10.3720.10">
    <property type="entry name" value="MetI-like"/>
    <property type="match status" value="1"/>
</dbReference>
<dbReference type="EMBL" id="OMOF01000971">
    <property type="protein sequence ID" value="SPF57005.1"/>
    <property type="molecule type" value="Genomic_DNA"/>
</dbReference>
<dbReference type="Pfam" id="PF00528">
    <property type="entry name" value="BPD_transp_1"/>
    <property type="match status" value="1"/>
</dbReference>
<dbReference type="PANTHER" id="PTHR43163:SF6">
    <property type="entry name" value="DIPEPTIDE TRANSPORT SYSTEM PERMEASE PROTEIN DPPB-RELATED"/>
    <property type="match status" value="1"/>
</dbReference>
<dbReference type="GO" id="GO:0005886">
    <property type="term" value="C:plasma membrane"/>
    <property type="evidence" value="ECO:0007669"/>
    <property type="project" value="UniProtKB-SubCell"/>
</dbReference>
<keyword evidence="5 7" id="KW-1133">Transmembrane helix</keyword>
<evidence type="ECO:0000256" key="4">
    <source>
        <dbReference type="ARBA" id="ARBA00022692"/>
    </source>
</evidence>
<dbReference type="GO" id="GO:0055085">
    <property type="term" value="P:transmembrane transport"/>
    <property type="evidence" value="ECO:0007669"/>
    <property type="project" value="InterPro"/>
</dbReference>
<dbReference type="AlphaFoldDB" id="A0A2U3LYI8"/>
<dbReference type="PROSITE" id="PS50928">
    <property type="entry name" value="ABC_TM1"/>
    <property type="match status" value="1"/>
</dbReference>
<dbReference type="Pfam" id="PF19300">
    <property type="entry name" value="BPD_transp_1_N"/>
    <property type="match status" value="1"/>
</dbReference>
<evidence type="ECO:0000313" key="10">
    <source>
        <dbReference type="Proteomes" id="UP000238916"/>
    </source>
</evidence>
<accession>A0A2U3LYI8</accession>
<protein>
    <submittedName>
        <fullName evidence="9">Binding-protein-dependent transport systems inner membrane component</fullName>
    </submittedName>
</protein>
<comment type="subcellular location">
    <subcellularLocation>
        <location evidence="1 7">Cell membrane</location>
        <topology evidence="1 7">Multi-pass membrane protein</topology>
    </subcellularLocation>
</comment>
<dbReference type="InterPro" id="IPR035906">
    <property type="entry name" value="MetI-like_sf"/>
</dbReference>
<organism evidence="9 10">
    <name type="scientific">Candidatus Desulfosporosinus infrequens</name>
    <dbReference type="NCBI Taxonomy" id="2043169"/>
    <lineage>
        <taxon>Bacteria</taxon>
        <taxon>Bacillati</taxon>
        <taxon>Bacillota</taxon>
        <taxon>Clostridia</taxon>
        <taxon>Eubacteriales</taxon>
        <taxon>Desulfitobacteriaceae</taxon>
        <taxon>Desulfosporosinus</taxon>
    </lineage>
</organism>
<evidence type="ECO:0000256" key="7">
    <source>
        <dbReference type="RuleBase" id="RU363032"/>
    </source>
</evidence>
<keyword evidence="6 7" id="KW-0472">Membrane</keyword>
<evidence type="ECO:0000256" key="2">
    <source>
        <dbReference type="ARBA" id="ARBA00022448"/>
    </source>
</evidence>
<evidence type="ECO:0000256" key="1">
    <source>
        <dbReference type="ARBA" id="ARBA00004651"/>
    </source>
</evidence>
<feature type="domain" description="ABC transmembrane type-1" evidence="8">
    <location>
        <begin position="94"/>
        <end position="175"/>
    </location>
</feature>